<dbReference type="Proteomes" id="UP001059480">
    <property type="component" value="Unassembled WGS sequence"/>
</dbReference>
<feature type="domain" description="Helix-turn-helix" evidence="1">
    <location>
        <begin position="2"/>
        <end position="51"/>
    </location>
</feature>
<dbReference type="EMBL" id="JANHNZ010000002">
    <property type="protein sequence ID" value="MCQ9209518.1"/>
    <property type="molecule type" value="Genomic_DNA"/>
</dbReference>
<dbReference type="RefSeq" id="WP_256944632.1">
    <property type="nucleotide sequence ID" value="NZ_JANHNZ010000002.1"/>
</dbReference>
<comment type="caution">
    <text evidence="2">The sequence shown here is derived from an EMBL/GenBank/DDBJ whole genome shotgun (WGS) entry which is preliminary data.</text>
</comment>
<organism evidence="2 3">
    <name type="scientific">Granulicatella seriolae</name>
    <dbReference type="NCBI Taxonomy" id="2967226"/>
    <lineage>
        <taxon>Bacteria</taxon>
        <taxon>Bacillati</taxon>
        <taxon>Bacillota</taxon>
        <taxon>Bacilli</taxon>
        <taxon>Lactobacillales</taxon>
        <taxon>Carnobacteriaceae</taxon>
        <taxon>Granulicatella</taxon>
    </lineage>
</organism>
<protein>
    <submittedName>
        <fullName evidence="2">Helix-turn-helix domain-containing protein</fullName>
    </submittedName>
</protein>
<proteinExistence type="predicted"/>
<evidence type="ECO:0000313" key="3">
    <source>
        <dbReference type="Proteomes" id="UP001059480"/>
    </source>
</evidence>
<dbReference type="Pfam" id="PF12728">
    <property type="entry name" value="HTH_17"/>
    <property type="match status" value="1"/>
</dbReference>
<accession>A0ABT1WLY4</accession>
<evidence type="ECO:0000259" key="1">
    <source>
        <dbReference type="Pfam" id="PF12728"/>
    </source>
</evidence>
<sequence length="76" mass="9216">MYLSVEATADYLQVDQATILRLIREKQIRTVRIDDELLINDQQFKLFLEQREKELEAYQRYLEEPIPEDIDIKDED</sequence>
<dbReference type="NCBIfam" id="TIGR01764">
    <property type="entry name" value="excise"/>
    <property type="match status" value="1"/>
</dbReference>
<reference evidence="2" key="3">
    <citation type="journal article" date="2023" name="Microbiol. Resour. Announc.">
        <title>Draft Genome Sequence of Granulicatella sp. Strain S8, Isolated from a Marine Fish, Seriola quinqueradiata.</title>
        <authorList>
            <person name="Lee M."/>
            <person name="Farooq A."/>
            <person name="Jeong J.B."/>
            <person name="Jung M.Y."/>
        </authorList>
    </citation>
    <scope>NUCLEOTIDE SEQUENCE</scope>
    <source>
        <strain evidence="2">S8</strain>
    </source>
</reference>
<dbReference type="InterPro" id="IPR010093">
    <property type="entry name" value="SinI_DNA-bd"/>
</dbReference>
<name>A0ABT1WLY4_9LACT</name>
<dbReference type="InterPro" id="IPR041657">
    <property type="entry name" value="HTH_17"/>
</dbReference>
<reference evidence="2" key="1">
    <citation type="submission" date="2022-07" db="EMBL/GenBank/DDBJ databases">
        <authorList>
            <person name="Jung M.-Y."/>
            <person name="Lee M."/>
        </authorList>
    </citation>
    <scope>NUCLEOTIDE SEQUENCE</scope>
    <source>
        <strain evidence="2">S8</strain>
    </source>
</reference>
<gene>
    <name evidence="2" type="ORF">NPA36_03040</name>
</gene>
<keyword evidence="3" id="KW-1185">Reference proteome</keyword>
<reference evidence="2" key="2">
    <citation type="journal article" date="2023" name="Curr. Microbiol.">
        <title>Granulicatella seriolae sp. nov., a Novel Facultative Anaerobe Isolated from Yellowtail Marine Fish.</title>
        <authorList>
            <person name="Lee M."/>
            <person name="Choi Y.J."/>
            <person name="Farooq A."/>
            <person name="Jeong J.B."/>
            <person name="Jung M.Y."/>
        </authorList>
    </citation>
    <scope>NUCLEOTIDE SEQUENCE</scope>
    <source>
        <strain evidence="2">S8</strain>
    </source>
</reference>
<evidence type="ECO:0000313" key="2">
    <source>
        <dbReference type="EMBL" id="MCQ9209518.1"/>
    </source>
</evidence>